<evidence type="ECO:0000259" key="11">
    <source>
        <dbReference type="Pfam" id="PF02225"/>
    </source>
</evidence>
<dbReference type="Gramene" id="OGLUM09G14940.1">
    <property type="protein sequence ID" value="OGLUM09G14940.1"/>
    <property type="gene ID" value="OGLUM09G14940"/>
</dbReference>
<organism evidence="14">
    <name type="scientific">Oryza glumipatula</name>
    <dbReference type="NCBI Taxonomy" id="40148"/>
    <lineage>
        <taxon>Eukaryota</taxon>
        <taxon>Viridiplantae</taxon>
        <taxon>Streptophyta</taxon>
        <taxon>Embryophyta</taxon>
        <taxon>Tracheophyta</taxon>
        <taxon>Spermatophyta</taxon>
        <taxon>Magnoliopsida</taxon>
        <taxon>Liliopsida</taxon>
        <taxon>Poales</taxon>
        <taxon>Poaceae</taxon>
        <taxon>BOP clade</taxon>
        <taxon>Oryzoideae</taxon>
        <taxon>Oryzeae</taxon>
        <taxon>Oryzinae</taxon>
        <taxon>Oryza</taxon>
    </lineage>
</organism>
<feature type="domain" description="Peptidase S8/S53" evidence="10">
    <location>
        <begin position="169"/>
        <end position="406"/>
    </location>
</feature>
<dbReference type="SUPFAM" id="SSF52743">
    <property type="entry name" value="Subtilisin-like"/>
    <property type="match status" value="1"/>
</dbReference>
<dbReference type="InterPro" id="IPR041469">
    <property type="entry name" value="Subtilisin-like_FN3"/>
</dbReference>
<feature type="active site" description="Charge relay system" evidence="6 7">
    <location>
        <position position="247"/>
    </location>
</feature>
<dbReference type="InterPro" id="IPR000209">
    <property type="entry name" value="Peptidase_S8/S53_dom"/>
</dbReference>
<evidence type="ECO:0000313" key="15">
    <source>
        <dbReference type="Proteomes" id="UP000026961"/>
    </source>
</evidence>
<feature type="active site" description="Charge relay system" evidence="6 7">
    <location>
        <position position="176"/>
    </location>
</feature>
<dbReference type="InterPro" id="IPR010259">
    <property type="entry name" value="S8pro/Inhibitor_I9"/>
</dbReference>
<dbReference type="FunFam" id="3.40.50.200:FF:000006">
    <property type="entry name" value="Subtilisin-like protease SBT1.5"/>
    <property type="match status" value="1"/>
</dbReference>
<dbReference type="InterPro" id="IPR003137">
    <property type="entry name" value="PA_domain"/>
</dbReference>
<evidence type="ECO:0000256" key="6">
    <source>
        <dbReference type="PIRSR" id="PIRSR615500-1"/>
    </source>
</evidence>
<dbReference type="InterPro" id="IPR034197">
    <property type="entry name" value="Peptidases_S8_3"/>
</dbReference>
<dbReference type="CDD" id="cd02120">
    <property type="entry name" value="PA_subtilisin_like"/>
    <property type="match status" value="1"/>
</dbReference>
<feature type="domain" description="PA" evidence="11">
    <location>
        <begin position="426"/>
        <end position="501"/>
    </location>
</feature>
<keyword evidence="2 7" id="KW-0645">Protease</keyword>
<protein>
    <recommendedName>
        <fullName evidence="16">Subtilisin-like protease</fullName>
    </recommendedName>
</protein>
<evidence type="ECO:0000256" key="1">
    <source>
        <dbReference type="ARBA" id="ARBA00011073"/>
    </source>
</evidence>
<keyword evidence="5 7" id="KW-0720">Serine protease</keyword>
<reference evidence="14" key="1">
    <citation type="submission" date="2015-04" db="UniProtKB">
        <authorList>
            <consortium name="EnsemblPlants"/>
        </authorList>
    </citation>
    <scope>IDENTIFICATION</scope>
</reference>
<dbReference type="Gene3D" id="2.60.40.2310">
    <property type="match status" value="1"/>
</dbReference>
<dbReference type="PANTHER" id="PTHR10795">
    <property type="entry name" value="PROPROTEIN CONVERTASE SUBTILISIN/KEXIN"/>
    <property type="match status" value="1"/>
</dbReference>
<dbReference type="Pfam" id="PF05922">
    <property type="entry name" value="Inhibitor_I9"/>
    <property type="match status" value="1"/>
</dbReference>
<name>A0A0E0B4I6_9ORYZ</name>
<evidence type="ECO:0000256" key="3">
    <source>
        <dbReference type="ARBA" id="ARBA00022729"/>
    </source>
</evidence>
<keyword evidence="3 9" id="KW-0732">Signal</keyword>
<dbReference type="FunFam" id="3.50.30.30:FF:000005">
    <property type="entry name" value="subtilisin-like protease SBT1.5"/>
    <property type="match status" value="1"/>
</dbReference>
<dbReference type="Pfam" id="PF02225">
    <property type="entry name" value="PA"/>
    <property type="match status" value="1"/>
</dbReference>
<dbReference type="Gene3D" id="3.40.50.200">
    <property type="entry name" value="Peptidase S8/S53 domain"/>
    <property type="match status" value="1"/>
</dbReference>
<dbReference type="eggNOG" id="ENOG502QUSK">
    <property type="taxonomic scope" value="Eukaryota"/>
</dbReference>
<dbReference type="InterPro" id="IPR037045">
    <property type="entry name" value="S8pro/Inhibitor_I9_sf"/>
</dbReference>
<dbReference type="Gene3D" id="3.30.70.80">
    <property type="entry name" value="Peptidase S8 propeptide/proteinase inhibitor I9"/>
    <property type="match status" value="1"/>
</dbReference>
<sequence length="810" mass="82721">MWLLPLICFVLALLLAAGASGGGGAAAGGGNAGGGERRGVYVVYLGAVPPRTSPNILQQTHLRLIGAVLKRGQPVESVVVQQYKYAFSGFAARLSAAEAAALRRKPGVVSVFADPVYHLHTTRSWDFLQQQTTAAVDVKTGGSARRRRRSPRARAAAASASTSSSPTADTIIGLLDSGVWPESPSFDDAGFGPVPARWKGVCMAGDDFNSSSCNRKLIGARYYDVGGEAKRQSARSSGSSPRDEAGHGTHTSSTAAGNAVTGASYYGLAAGTAKGGSASSRVAMYRVCSGEGCAGSAILAGFDDAVADGVDVISVSLGASPYFRPDFSDDPIAIGSFHAVAKGIMVVCSAGNAGPDAATVVNAAPWILTVAASTIDRYFQSDVVLGGNNTAVKGGAINFSNLNKSPKYPLITGESAKSSSVSDTESASHCEPGTLDASKIKGKIVLCHHSRNSDTPKTEKVGELKSAGAVGAVLVDDLEKAVATAYIDFPVTEITSAAAADIHKYISSTSEPVATITPTITVTEYKPAPVVAYFSSRGPSPQTPNILKPDVAAPGVNILASWIPTSTLPAGEEKPSQFNLVSGTSMACPHVAGAAAAVRAWNPAWSPAAIRSAIMTTAAQLNNDGAAVTTDSGSPATPYDHGAGQVNPAAALDAGLVYELGEEDYLQFLCDYGYDASQIKLVAASLPGGFSCGAGGNASDSKDLISGLNYPSIAVTGLGKAGGTRTVSRVVTNVGAQQEATYTVAVAAPAGLDVKVVPGKLEFTKSVKKLGFQVSFSGKNAAAAAKGDLFGSITWSDGKHTVRSPFVVTI</sequence>
<accession>A0A0E0B4I6</accession>
<dbReference type="InterPro" id="IPR015500">
    <property type="entry name" value="Peptidase_S8_subtilisin-rel"/>
</dbReference>
<dbReference type="Pfam" id="PF00082">
    <property type="entry name" value="Peptidase_S8"/>
    <property type="match status" value="2"/>
</dbReference>
<dbReference type="Pfam" id="PF17766">
    <property type="entry name" value="fn3_6"/>
    <property type="match status" value="1"/>
</dbReference>
<dbReference type="STRING" id="40148.A0A0E0B4I6"/>
<dbReference type="PROSITE" id="PS51892">
    <property type="entry name" value="SUBTILASE"/>
    <property type="match status" value="1"/>
</dbReference>
<feature type="active site" description="Charge relay system" evidence="6 7">
    <location>
        <position position="585"/>
    </location>
</feature>
<proteinExistence type="inferred from homology"/>
<dbReference type="InterPro" id="IPR023828">
    <property type="entry name" value="Peptidase_S8_Ser-AS"/>
</dbReference>
<keyword evidence="4 7" id="KW-0378">Hydrolase</keyword>
<evidence type="ECO:0000259" key="12">
    <source>
        <dbReference type="Pfam" id="PF05922"/>
    </source>
</evidence>
<dbReference type="PROSITE" id="PS00138">
    <property type="entry name" value="SUBTILASE_SER"/>
    <property type="match status" value="1"/>
</dbReference>
<feature type="domain" description="Peptidase S8/S53" evidence="10">
    <location>
        <begin position="514"/>
        <end position="626"/>
    </location>
</feature>
<feature type="compositionally biased region" description="Low complexity" evidence="8">
    <location>
        <begin position="153"/>
        <end position="168"/>
    </location>
</feature>
<feature type="chain" id="PRO_5002354136" description="Subtilisin-like protease" evidence="9">
    <location>
        <begin position="22"/>
        <end position="810"/>
    </location>
</feature>
<reference evidence="14" key="2">
    <citation type="submission" date="2018-05" db="EMBL/GenBank/DDBJ databases">
        <title>OgluRS3 (Oryza glumaepatula Reference Sequence Version 3).</title>
        <authorList>
            <person name="Zhang J."/>
            <person name="Kudrna D."/>
            <person name="Lee S."/>
            <person name="Talag J."/>
            <person name="Welchert J."/>
            <person name="Wing R.A."/>
        </authorList>
    </citation>
    <scope>NUCLEOTIDE SEQUENCE [LARGE SCALE GENOMIC DNA]</scope>
</reference>
<dbReference type="GO" id="GO:0004252">
    <property type="term" value="F:serine-type endopeptidase activity"/>
    <property type="evidence" value="ECO:0007669"/>
    <property type="project" value="UniProtKB-UniRule"/>
</dbReference>
<comment type="similarity">
    <text evidence="1 7">Belongs to the peptidase S8 family.</text>
</comment>
<evidence type="ECO:0000256" key="8">
    <source>
        <dbReference type="SAM" id="MobiDB-lite"/>
    </source>
</evidence>
<dbReference type="Gene3D" id="3.50.30.30">
    <property type="match status" value="1"/>
</dbReference>
<feature type="region of interest" description="Disordered" evidence="8">
    <location>
        <begin position="138"/>
        <end position="169"/>
    </location>
</feature>
<evidence type="ECO:0000256" key="4">
    <source>
        <dbReference type="ARBA" id="ARBA00022801"/>
    </source>
</evidence>
<dbReference type="InterPro" id="IPR045051">
    <property type="entry name" value="SBT"/>
</dbReference>
<dbReference type="EnsemblPlants" id="OGLUM09G14940.1">
    <property type="protein sequence ID" value="OGLUM09G14940.1"/>
    <property type="gene ID" value="OGLUM09G14940"/>
</dbReference>
<feature type="domain" description="Inhibitor I9" evidence="12">
    <location>
        <begin position="40"/>
        <end position="120"/>
    </location>
</feature>
<evidence type="ECO:0000313" key="14">
    <source>
        <dbReference type="EnsemblPlants" id="OGLUM09G14940.1"/>
    </source>
</evidence>
<feature type="region of interest" description="Disordered" evidence="8">
    <location>
        <begin position="229"/>
        <end position="255"/>
    </location>
</feature>
<evidence type="ECO:0000256" key="5">
    <source>
        <dbReference type="ARBA" id="ARBA00022825"/>
    </source>
</evidence>
<feature type="domain" description="Subtilisin-like protease fibronectin type-III" evidence="13">
    <location>
        <begin position="708"/>
        <end position="808"/>
    </location>
</feature>
<dbReference type="CDD" id="cd04852">
    <property type="entry name" value="Peptidases_S8_3"/>
    <property type="match status" value="1"/>
</dbReference>
<dbReference type="GO" id="GO:0006508">
    <property type="term" value="P:proteolysis"/>
    <property type="evidence" value="ECO:0007669"/>
    <property type="project" value="UniProtKB-KW"/>
</dbReference>
<dbReference type="HOGENOM" id="CLU_000625_4_4_1"/>
<dbReference type="Proteomes" id="UP000026961">
    <property type="component" value="Chromosome 9"/>
</dbReference>
<keyword evidence="15" id="KW-1185">Reference proteome</keyword>
<evidence type="ECO:0000256" key="9">
    <source>
        <dbReference type="SAM" id="SignalP"/>
    </source>
</evidence>
<dbReference type="InterPro" id="IPR036852">
    <property type="entry name" value="Peptidase_S8/S53_dom_sf"/>
</dbReference>
<dbReference type="AlphaFoldDB" id="A0A0E0B4I6"/>
<evidence type="ECO:0008006" key="16">
    <source>
        <dbReference type="Google" id="ProtNLM"/>
    </source>
</evidence>
<dbReference type="PRINTS" id="PR00723">
    <property type="entry name" value="SUBTILISIN"/>
</dbReference>
<evidence type="ECO:0000259" key="10">
    <source>
        <dbReference type="Pfam" id="PF00082"/>
    </source>
</evidence>
<feature type="signal peptide" evidence="9">
    <location>
        <begin position="1"/>
        <end position="21"/>
    </location>
</feature>
<evidence type="ECO:0000256" key="2">
    <source>
        <dbReference type="ARBA" id="ARBA00022670"/>
    </source>
</evidence>
<evidence type="ECO:0000256" key="7">
    <source>
        <dbReference type="PROSITE-ProRule" id="PRU01240"/>
    </source>
</evidence>
<evidence type="ECO:0000259" key="13">
    <source>
        <dbReference type="Pfam" id="PF17766"/>
    </source>
</evidence>